<accession>A0A6A1UQK2</accession>
<dbReference type="Proteomes" id="UP000516437">
    <property type="component" value="Unassembled WGS sequence"/>
</dbReference>
<dbReference type="EMBL" id="RXIC02000073">
    <property type="protein sequence ID" value="KAB1201360.1"/>
    <property type="molecule type" value="Genomic_DNA"/>
</dbReference>
<evidence type="ECO:0000313" key="1">
    <source>
        <dbReference type="EMBL" id="KAB1201360.1"/>
    </source>
</evidence>
<evidence type="ECO:0000313" key="2">
    <source>
        <dbReference type="Proteomes" id="UP000516437"/>
    </source>
</evidence>
<organism evidence="1 2">
    <name type="scientific">Morella rubra</name>
    <name type="common">Chinese bayberry</name>
    <dbReference type="NCBI Taxonomy" id="262757"/>
    <lineage>
        <taxon>Eukaryota</taxon>
        <taxon>Viridiplantae</taxon>
        <taxon>Streptophyta</taxon>
        <taxon>Embryophyta</taxon>
        <taxon>Tracheophyta</taxon>
        <taxon>Spermatophyta</taxon>
        <taxon>Magnoliopsida</taxon>
        <taxon>eudicotyledons</taxon>
        <taxon>Gunneridae</taxon>
        <taxon>Pentapetalae</taxon>
        <taxon>rosids</taxon>
        <taxon>fabids</taxon>
        <taxon>Fagales</taxon>
        <taxon>Myricaceae</taxon>
        <taxon>Morella</taxon>
    </lineage>
</organism>
<dbReference type="AlphaFoldDB" id="A0A6A1UQK2"/>
<comment type="caution">
    <text evidence="1">The sequence shown here is derived from an EMBL/GenBank/DDBJ whole genome shotgun (WGS) entry which is preliminary data.</text>
</comment>
<proteinExistence type="predicted"/>
<name>A0A6A1UQK2_9ROSI</name>
<keyword evidence="2" id="KW-1185">Reference proteome</keyword>
<sequence>MQTHLCTKLLNKRGSSAGQRRFYGVVSEDNTKENIGLAICRDIGVLGGSKNLNIVVGFVGVKTFERLVSGQAPVRSAIEVFKEVLEWFECFKVDWRNCCQRTNFSD</sequence>
<reference evidence="1 2" key="1">
    <citation type="journal article" date="2019" name="Plant Biotechnol. J.">
        <title>The red bayberry genome and genetic basis of sex determination.</title>
        <authorList>
            <person name="Jia H.M."/>
            <person name="Jia H.J."/>
            <person name="Cai Q.L."/>
            <person name="Wang Y."/>
            <person name="Zhao H.B."/>
            <person name="Yang W.F."/>
            <person name="Wang G.Y."/>
            <person name="Li Y.H."/>
            <person name="Zhan D.L."/>
            <person name="Shen Y.T."/>
            <person name="Niu Q.F."/>
            <person name="Chang L."/>
            <person name="Qiu J."/>
            <person name="Zhao L."/>
            <person name="Xie H.B."/>
            <person name="Fu W.Y."/>
            <person name="Jin J."/>
            <person name="Li X.W."/>
            <person name="Jiao Y."/>
            <person name="Zhou C.C."/>
            <person name="Tu T."/>
            <person name="Chai C.Y."/>
            <person name="Gao J.L."/>
            <person name="Fan L.J."/>
            <person name="van de Weg E."/>
            <person name="Wang J.Y."/>
            <person name="Gao Z.S."/>
        </authorList>
    </citation>
    <scope>NUCLEOTIDE SEQUENCE [LARGE SCALE GENOMIC DNA]</scope>
    <source>
        <tissue evidence="1">Leaves</tissue>
    </source>
</reference>
<gene>
    <name evidence="1" type="ORF">CJ030_MR0G003980</name>
</gene>
<protein>
    <submittedName>
        <fullName evidence="1">Uncharacterized protein</fullName>
    </submittedName>
</protein>